<proteinExistence type="predicted"/>
<comment type="caution">
    <text evidence="1">The sequence shown here is derived from an EMBL/GenBank/DDBJ whole genome shotgun (WGS) entry which is preliminary data.</text>
</comment>
<accession>A0A6L9L4T0</accession>
<dbReference type="AlphaFoldDB" id="A0A6L9L4T0"/>
<protein>
    <recommendedName>
        <fullName evidence="3">Cell division protein FtsQ</fullName>
    </recommendedName>
</protein>
<organism evidence="1 2">
    <name type="scientific">Spirosoma terrae</name>
    <dbReference type="NCBI Taxonomy" id="1968276"/>
    <lineage>
        <taxon>Bacteria</taxon>
        <taxon>Pseudomonadati</taxon>
        <taxon>Bacteroidota</taxon>
        <taxon>Cytophagia</taxon>
        <taxon>Cytophagales</taxon>
        <taxon>Cytophagaceae</taxon>
        <taxon>Spirosoma</taxon>
    </lineage>
</organism>
<name>A0A6L9L4T0_9BACT</name>
<gene>
    <name evidence="1" type="ORF">GK108_03135</name>
</gene>
<dbReference type="Proteomes" id="UP000474175">
    <property type="component" value="Unassembled WGS sequence"/>
</dbReference>
<sequence>MFSTFKSSKKWFVAIGGLLGLFSLIAFTEIRHGQKHVRSVVVHIDQIDGHSFLTRRDVTGYLTNGGADPVIGKNYQEVDFHQLEERLQQHGLVKKSQVFRDLTGDLIVRVEQPRPIARLMTPGEQVRAVSGKYVSEEGRFFPISMNYSARVPILTGSYFAKNRSLTSDRNRPLLELLKQVYDDPFWRAQIVELSVDEEGEVTMWPQIGNHKIEFGLPTDVEAKLRKLKLFYTNILPAKGWDRYSRVNVQYRNQIVCE</sequence>
<keyword evidence="2" id="KW-1185">Reference proteome</keyword>
<evidence type="ECO:0000313" key="2">
    <source>
        <dbReference type="Proteomes" id="UP000474175"/>
    </source>
</evidence>
<dbReference type="EMBL" id="JAAFZH010000001">
    <property type="protein sequence ID" value="NDU93853.1"/>
    <property type="molecule type" value="Genomic_DNA"/>
</dbReference>
<dbReference type="RefSeq" id="WP_163942581.1">
    <property type="nucleotide sequence ID" value="NZ_JAAFZH010000001.1"/>
</dbReference>
<evidence type="ECO:0000313" key="1">
    <source>
        <dbReference type="EMBL" id="NDU93853.1"/>
    </source>
</evidence>
<reference evidence="1 2" key="1">
    <citation type="submission" date="2020-02" db="EMBL/GenBank/DDBJ databases">
        <title>Draft genome sequence of two Spirosoma agri KCTC 52727 and Spirosoma terrae KCTC 52035.</title>
        <authorList>
            <person name="Rojas J."/>
            <person name="Ambika Manirajan B."/>
            <person name="Suarez C."/>
            <person name="Ratering S."/>
            <person name="Schnell S."/>
        </authorList>
    </citation>
    <scope>NUCLEOTIDE SEQUENCE [LARGE SCALE GENOMIC DNA]</scope>
    <source>
        <strain evidence="1 2">KCTC 52035</strain>
    </source>
</reference>
<evidence type="ECO:0008006" key="3">
    <source>
        <dbReference type="Google" id="ProtNLM"/>
    </source>
</evidence>